<evidence type="ECO:0000313" key="2">
    <source>
        <dbReference type="Proteomes" id="UP000724874"/>
    </source>
</evidence>
<dbReference type="Proteomes" id="UP000724874">
    <property type="component" value="Unassembled WGS sequence"/>
</dbReference>
<comment type="caution">
    <text evidence="1">The sequence shown here is derived from an EMBL/GenBank/DDBJ whole genome shotgun (WGS) entry which is preliminary data.</text>
</comment>
<dbReference type="AlphaFoldDB" id="A0A9P5NWM5"/>
<dbReference type="EMBL" id="JADNYJ010000013">
    <property type="protein sequence ID" value="KAF8907868.1"/>
    <property type="molecule type" value="Genomic_DNA"/>
</dbReference>
<dbReference type="OrthoDB" id="3021279at2759"/>
<dbReference type="SUPFAM" id="SSF52058">
    <property type="entry name" value="L domain-like"/>
    <property type="match status" value="1"/>
</dbReference>
<evidence type="ECO:0000313" key="1">
    <source>
        <dbReference type="EMBL" id="KAF8907868.1"/>
    </source>
</evidence>
<organism evidence="1 2">
    <name type="scientific">Gymnopilus junonius</name>
    <name type="common">Spectacular rustgill mushroom</name>
    <name type="synonym">Gymnopilus spectabilis subsp. junonius</name>
    <dbReference type="NCBI Taxonomy" id="109634"/>
    <lineage>
        <taxon>Eukaryota</taxon>
        <taxon>Fungi</taxon>
        <taxon>Dikarya</taxon>
        <taxon>Basidiomycota</taxon>
        <taxon>Agaricomycotina</taxon>
        <taxon>Agaricomycetes</taxon>
        <taxon>Agaricomycetidae</taxon>
        <taxon>Agaricales</taxon>
        <taxon>Agaricineae</taxon>
        <taxon>Hymenogastraceae</taxon>
        <taxon>Gymnopilus</taxon>
    </lineage>
</organism>
<accession>A0A9P5NWM5</accession>
<gene>
    <name evidence="1" type="ORF">CPB84DRAFT_1767774</name>
</gene>
<sequence>MTTRFPQVDPRLPLELECLIFECAASQWTAKDSTVLLVVAKRVNAWVYPIIFRVFSQAEGSRFPNFEKYPSIKVEDVGKFARHLLAGTRNLDLLLSFCPNVHNLALWYGVSLSEHLGAIRNLHLTRFSATFLDIALKELLLGPAFSYLTHLEILSLDPRTRESLPDQCSVIADIPKLSHLSIPVENADLVPSCLLQCRNLHVLILSSDRDDFRIRKHEDFSGIKDGRLVLMLSDYYVESEMDWINGAKGKVDSWITADLYVLARKSNFLRSSSRTWITSPFNWGELLNSEGKVWYSTLA</sequence>
<protein>
    <submittedName>
        <fullName evidence="1">Uncharacterized protein</fullName>
    </submittedName>
</protein>
<proteinExistence type="predicted"/>
<name>A0A9P5NWM5_GYMJU</name>
<reference evidence="1" key="1">
    <citation type="submission" date="2020-11" db="EMBL/GenBank/DDBJ databases">
        <authorList>
            <consortium name="DOE Joint Genome Institute"/>
            <person name="Ahrendt S."/>
            <person name="Riley R."/>
            <person name="Andreopoulos W."/>
            <person name="LaButti K."/>
            <person name="Pangilinan J."/>
            <person name="Ruiz-duenas F.J."/>
            <person name="Barrasa J.M."/>
            <person name="Sanchez-Garcia M."/>
            <person name="Camarero S."/>
            <person name="Miyauchi S."/>
            <person name="Serrano A."/>
            <person name="Linde D."/>
            <person name="Babiker R."/>
            <person name="Drula E."/>
            <person name="Ayuso-Fernandez I."/>
            <person name="Pacheco R."/>
            <person name="Padilla G."/>
            <person name="Ferreira P."/>
            <person name="Barriuso J."/>
            <person name="Kellner H."/>
            <person name="Castanera R."/>
            <person name="Alfaro M."/>
            <person name="Ramirez L."/>
            <person name="Pisabarro A.G."/>
            <person name="Kuo A."/>
            <person name="Tritt A."/>
            <person name="Lipzen A."/>
            <person name="He G."/>
            <person name="Yan M."/>
            <person name="Ng V."/>
            <person name="Cullen D."/>
            <person name="Martin F."/>
            <person name="Rosso M.-N."/>
            <person name="Henrissat B."/>
            <person name="Hibbett D."/>
            <person name="Martinez A.T."/>
            <person name="Grigoriev I.V."/>
        </authorList>
    </citation>
    <scope>NUCLEOTIDE SEQUENCE</scope>
    <source>
        <strain evidence="1">AH 44721</strain>
    </source>
</reference>
<keyword evidence="2" id="KW-1185">Reference proteome</keyword>